<evidence type="ECO:0000256" key="1">
    <source>
        <dbReference type="PROSITE-ProRule" id="PRU01379"/>
    </source>
</evidence>
<dbReference type="SUPFAM" id="SSF53187">
    <property type="entry name" value="Zn-dependent exopeptidases"/>
    <property type="match status" value="1"/>
</dbReference>
<evidence type="ECO:0000256" key="3">
    <source>
        <dbReference type="SAM" id="SignalP"/>
    </source>
</evidence>
<dbReference type="Pfam" id="PF00246">
    <property type="entry name" value="Peptidase_M14"/>
    <property type="match status" value="1"/>
</dbReference>
<evidence type="ECO:0000313" key="5">
    <source>
        <dbReference type="EMBL" id="MEX8194278.1"/>
    </source>
</evidence>
<feature type="chain" id="PRO_5045965030" evidence="3">
    <location>
        <begin position="35"/>
        <end position="572"/>
    </location>
</feature>
<protein>
    <submittedName>
        <fullName evidence="5">M14 family zinc carboxypeptidase</fullName>
    </submittedName>
</protein>
<accession>A0ABV3ZXP8</accession>
<reference evidence="5 6" key="1">
    <citation type="journal article" date="2013" name="Int. J. Syst. Evol. Microbiol.">
        <title>Comamonas guangdongensis sp. nov., isolated from subterranean forest sediment, and emended description of the genus Comamonas.</title>
        <authorList>
            <person name="Zhang J."/>
            <person name="Wang Y."/>
            <person name="Zhou S."/>
            <person name="Wu C."/>
            <person name="He J."/>
            <person name="Li F."/>
        </authorList>
    </citation>
    <scope>NUCLEOTIDE SEQUENCE [LARGE SCALE GENOMIC DNA]</scope>
    <source>
        <strain evidence="5 6">CCTCC AB2011133</strain>
    </source>
</reference>
<feature type="signal peptide" evidence="3">
    <location>
        <begin position="1"/>
        <end position="34"/>
    </location>
</feature>
<sequence>MPPHAVRAPSSWACGVLKLTAVGAAALLTACANVQLPPWTGASAPAPLKASQTAPAPSAPTAPVAVSQPVARAPQLTALPYNPVIEARFPDPSTRYDTPGLRDERRQFTTQAEMEAWLQALAGKAGNGQHLDSISIGTSQRGLPIPALIAAQASGTQATALNSNGKPTILLVGQQRGDEPASAEALLIIAQELGRGGLLAPLLQQINIIIVPRANPDAAETASRLTADGTDLIHDHLTLSTPEAQALAQLVRNYRPAAVMDLREFAAGGMFLQKFRAVQRYDVLLQPAATANAHEFVNKAAREWFAEPMRNALSQSGLSNEWYYETSPATDDKSLSMASLAADTLDNSSSLKNAAAVLISSRGSDLGRLHIQRRVHSLVTAATSALRATAEKAANLNQVESFVTRETASLACRNMLTIQAQQTPEQRTISMLQADTGQELQARVDWNSSLTLKSSQTRPRPCGYWVSAGSSQAVERLRMLGVQVMQIAEPGQMLADSYQTQRSASPVLTRGAIDAPAGSYYVSLNQAKAHLIAAALEPDTPYSYVSKSLITTPSDIARVVAAPSVVFEEEAE</sequence>
<keyword evidence="3" id="KW-0732">Signal</keyword>
<name>A0ABV3ZXP8_9BURK</name>
<dbReference type="Proteomes" id="UP001561046">
    <property type="component" value="Unassembled WGS sequence"/>
</dbReference>
<keyword evidence="5" id="KW-0378">Hydrolase</keyword>
<keyword evidence="6" id="KW-1185">Reference proteome</keyword>
<keyword evidence="5" id="KW-0645">Protease</keyword>
<comment type="caution">
    <text evidence="5">The sequence shown here is derived from an EMBL/GenBank/DDBJ whole genome shotgun (WGS) entry which is preliminary data.</text>
</comment>
<dbReference type="PROSITE" id="PS52035">
    <property type="entry name" value="PEPTIDASE_M14"/>
    <property type="match status" value="1"/>
</dbReference>
<feature type="region of interest" description="Disordered" evidence="2">
    <location>
        <begin position="46"/>
        <end position="66"/>
    </location>
</feature>
<evidence type="ECO:0000256" key="2">
    <source>
        <dbReference type="SAM" id="MobiDB-lite"/>
    </source>
</evidence>
<comment type="caution">
    <text evidence="1">Lacks conserved residue(s) required for the propagation of feature annotation.</text>
</comment>
<organism evidence="5 6">
    <name type="scientific">Comamonas guangdongensis</name>
    <dbReference type="NCBI Taxonomy" id="510515"/>
    <lineage>
        <taxon>Bacteria</taxon>
        <taxon>Pseudomonadati</taxon>
        <taxon>Pseudomonadota</taxon>
        <taxon>Betaproteobacteria</taxon>
        <taxon>Burkholderiales</taxon>
        <taxon>Comamonadaceae</taxon>
        <taxon>Comamonas</taxon>
    </lineage>
</organism>
<evidence type="ECO:0000313" key="6">
    <source>
        <dbReference type="Proteomes" id="UP001561046"/>
    </source>
</evidence>
<dbReference type="EMBL" id="JBFYGN010000019">
    <property type="protein sequence ID" value="MEX8194278.1"/>
    <property type="molecule type" value="Genomic_DNA"/>
</dbReference>
<feature type="compositionally biased region" description="Low complexity" evidence="2">
    <location>
        <begin position="50"/>
        <end position="66"/>
    </location>
</feature>
<dbReference type="Gene3D" id="3.40.630.10">
    <property type="entry name" value="Zn peptidases"/>
    <property type="match status" value="1"/>
</dbReference>
<proteinExistence type="inferred from homology"/>
<dbReference type="SMART" id="SM00631">
    <property type="entry name" value="Zn_pept"/>
    <property type="match status" value="1"/>
</dbReference>
<feature type="domain" description="Peptidase M14" evidence="4">
    <location>
        <begin position="107"/>
        <end position="358"/>
    </location>
</feature>
<dbReference type="InterPro" id="IPR000834">
    <property type="entry name" value="Peptidase_M14"/>
</dbReference>
<evidence type="ECO:0000259" key="4">
    <source>
        <dbReference type="PROSITE" id="PS52035"/>
    </source>
</evidence>
<dbReference type="PROSITE" id="PS51257">
    <property type="entry name" value="PROKAR_LIPOPROTEIN"/>
    <property type="match status" value="1"/>
</dbReference>
<comment type="similarity">
    <text evidence="1">Belongs to the peptidase M14 family.</text>
</comment>
<keyword evidence="5" id="KW-0121">Carboxypeptidase</keyword>
<gene>
    <name evidence="5" type="ORF">AB6724_15680</name>
</gene>
<dbReference type="GO" id="GO:0004180">
    <property type="term" value="F:carboxypeptidase activity"/>
    <property type="evidence" value="ECO:0007669"/>
    <property type="project" value="UniProtKB-KW"/>
</dbReference>